<keyword evidence="1" id="KW-0479">Metal-binding</keyword>
<accession>A0A5N6R7G9</accession>
<protein>
    <recommendedName>
        <fullName evidence="2">HMA domain-containing protein</fullName>
    </recommendedName>
</protein>
<dbReference type="InterPro" id="IPR036163">
    <property type="entry name" value="HMA_dom_sf"/>
</dbReference>
<dbReference type="InterPro" id="IPR017853">
    <property type="entry name" value="GH"/>
</dbReference>
<dbReference type="SUPFAM" id="SSF55008">
    <property type="entry name" value="HMA, heavy metal-associated domain"/>
    <property type="match status" value="1"/>
</dbReference>
<gene>
    <name evidence="3" type="ORF">FH972_012883</name>
</gene>
<dbReference type="InterPro" id="IPR006121">
    <property type="entry name" value="HMA_dom"/>
</dbReference>
<dbReference type="OrthoDB" id="1927097at2759"/>
<sequence length="294" mass="32961">MEEGRAEVIIELREAQEDMMNEEGRRWEDWLVDGTNHVNGPSWSQDWDNGVGESLEDVRADPTEMVPEKGLAESVRDLVLGWENDDMLYEDRVFRYVAVGNEPFLLTYNGSFVRTTFPALQNAQSALIKAGLSNRVKVIIPLIADVRQLPFFDGSASPLIDDNCAYIHIALLINHQTSTLLSTFPPAELRFCCLAGAPKAMEVVELKVRLHCKACEKAVRKALCKIKGVTCVEIDVVLNKITVLGYIDRKVVVKAVRKTGRRAEVVWPSSSSCHWEKPRSLATGFGCIIPRWGF</sequence>
<reference evidence="3 4" key="1">
    <citation type="submission" date="2019-06" db="EMBL/GenBank/DDBJ databases">
        <title>A chromosomal-level reference genome of Carpinus fangiana (Coryloideae, Betulaceae).</title>
        <authorList>
            <person name="Yang X."/>
            <person name="Wang Z."/>
            <person name="Zhang L."/>
            <person name="Hao G."/>
            <person name="Liu J."/>
            <person name="Yang Y."/>
        </authorList>
    </citation>
    <scope>NUCLEOTIDE SEQUENCE [LARGE SCALE GENOMIC DNA]</scope>
    <source>
        <strain evidence="3">Cfa_2016G</strain>
        <tissue evidence="3">Leaf</tissue>
    </source>
</reference>
<evidence type="ECO:0000256" key="1">
    <source>
        <dbReference type="ARBA" id="ARBA00022723"/>
    </source>
</evidence>
<dbReference type="EMBL" id="CM017325">
    <property type="protein sequence ID" value="KAE8056085.1"/>
    <property type="molecule type" value="Genomic_DNA"/>
</dbReference>
<dbReference type="PROSITE" id="PS50846">
    <property type="entry name" value="HMA_2"/>
    <property type="match status" value="1"/>
</dbReference>
<organism evidence="3 4">
    <name type="scientific">Carpinus fangiana</name>
    <dbReference type="NCBI Taxonomy" id="176857"/>
    <lineage>
        <taxon>Eukaryota</taxon>
        <taxon>Viridiplantae</taxon>
        <taxon>Streptophyta</taxon>
        <taxon>Embryophyta</taxon>
        <taxon>Tracheophyta</taxon>
        <taxon>Spermatophyta</taxon>
        <taxon>Magnoliopsida</taxon>
        <taxon>eudicotyledons</taxon>
        <taxon>Gunneridae</taxon>
        <taxon>Pentapetalae</taxon>
        <taxon>rosids</taxon>
        <taxon>fabids</taxon>
        <taxon>Fagales</taxon>
        <taxon>Betulaceae</taxon>
        <taxon>Carpinus</taxon>
    </lineage>
</organism>
<evidence type="ECO:0000259" key="2">
    <source>
        <dbReference type="PROSITE" id="PS50846"/>
    </source>
</evidence>
<dbReference type="Gene3D" id="3.30.70.100">
    <property type="match status" value="1"/>
</dbReference>
<dbReference type="PANTHER" id="PTHR22814:SF290">
    <property type="entry name" value="HMA DOMAIN-CONTAINING PROTEIN"/>
    <property type="match status" value="1"/>
</dbReference>
<dbReference type="CDD" id="cd00371">
    <property type="entry name" value="HMA"/>
    <property type="match status" value="1"/>
</dbReference>
<dbReference type="Proteomes" id="UP000327013">
    <property type="component" value="Chromosome 5"/>
</dbReference>
<name>A0A5N6R7G9_9ROSI</name>
<dbReference type="SUPFAM" id="SSF51445">
    <property type="entry name" value="(Trans)glycosidases"/>
    <property type="match status" value="1"/>
</dbReference>
<dbReference type="PANTHER" id="PTHR22814">
    <property type="entry name" value="COPPER TRANSPORT PROTEIN ATOX1-RELATED"/>
    <property type="match status" value="1"/>
</dbReference>
<dbReference type="Pfam" id="PF00403">
    <property type="entry name" value="HMA"/>
    <property type="match status" value="1"/>
</dbReference>
<proteinExistence type="predicted"/>
<keyword evidence="4" id="KW-1185">Reference proteome</keyword>
<dbReference type="GO" id="GO:0046872">
    <property type="term" value="F:metal ion binding"/>
    <property type="evidence" value="ECO:0007669"/>
    <property type="project" value="UniProtKB-KW"/>
</dbReference>
<feature type="domain" description="HMA" evidence="2">
    <location>
        <begin position="201"/>
        <end position="264"/>
    </location>
</feature>
<dbReference type="Gene3D" id="3.20.20.80">
    <property type="entry name" value="Glycosidases"/>
    <property type="match status" value="1"/>
</dbReference>
<evidence type="ECO:0000313" key="3">
    <source>
        <dbReference type="EMBL" id="KAE8056085.1"/>
    </source>
</evidence>
<evidence type="ECO:0000313" key="4">
    <source>
        <dbReference type="Proteomes" id="UP000327013"/>
    </source>
</evidence>
<dbReference type="AlphaFoldDB" id="A0A5N6R7G9"/>